<feature type="transmembrane region" description="Helical" evidence="6">
    <location>
        <begin position="261"/>
        <end position="279"/>
    </location>
</feature>
<dbReference type="InterPro" id="IPR032694">
    <property type="entry name" value="CopC/D"/>
</dbReference>
<keyword evidence="4 6" id="KW-1133">Transmembrane helix</keyword>
<feature type="transmembrane region" description="Helical" evidence="6">
    <location>
        <begin position="114"/>
        <end position="133"/>
    </location>
</feature>
<evidence type="ECO:0000256" key="6">
    <source>
        <dbReference type="SAM" id="Phobius"/>
    </source>
</evidence>
<feature type="transmembrane region" description="Helical" evidence="6">
    <location>
        <begin position="38"/>
        <end position="60"/>
    </location>
</feature>
<feature type="transmembrane region" description="Helical" evidence="6">
    <location>
        <begin position="80"/>
        <end position="102"/>
    </location>
</feature>
<evidence type="ECO:0000259" key="7">
    <source>
        <dbReference type="Pfam" id="PF05425"/>
    </source>
</evidence>
<dbReference type="Proteomes" id="UP001216674">
    <property type="component" value="Unassembled WGS sequence"/>
</dbReference>
<keyword evidence="5 6" id="KW-0472">Membrane</keyword>
<evidence type="ECO:0000256" key="3">
    <source>
        <dbReference type="ARBA" id="ARBA00022692"/>
    </source>
</evidence>
<evidence type="ECO:0000256" key="5">
    <source>
        <dbReference type="ARBA" id="ARBA00023136"/>
    </source>
</evidence>
<evidence type="ECO:0000256" key="4">
    <source>
        <dbReference type="ARBA" id="ARBA00022989"/>
    </source>
</evidence>
<proteinExistence type="predicted"/>
<keyword evidence="3 6" id="KW-0812">Transmembrane</keyword>
<feature type="transmembrane region" description="Helical" evidence="6">
    <location>
        <begin position="145"/>
        <end position="166"/>
    </location>
</feature>
<name>A0ABT6AJ98_9BURK</name>
<evidence type="ECO:0000313" key="9">
    <source>
        <dbReference type="Proteomes" id="UP001216674"/>
    </source>
</evidence>
<dbReference type="Pfam" id="PF05425">
    <property type="entry name" value="CopD"/>
    <property type="match status" value="1"/>
</dbReference>
<keyword evidence="2" id="KW-1003">Cell membrane</keyword>
<reference evidence="8 9" key="1">
    <citation type="submission" date="2023-03" db="EMBL/GenBank/DDBJ databases">
        <title>Draft assemblies of triclosan tolerant bacteria isolated from returned activated sludge.</title>
        <authorList>
            <person name="Van Hamelsveld S."/>
        </authorList>
    </citation>
    <scope>NUCLEOTIDE SEQUENCE [LARGE SCALE GENOMIC DNA]</scope>
    <source>
        <strain evidence="8 9">GW210010_S58</strain>
    </source>
</reference>
<feature type="transmembrane region" description="Helical" evidence="6">
    <location>
        <begin position="221"/>
        <end position="240"/>
    </location>
</feature>
<dbReference type="InterPro" id="IPR008457">
    <property type="entry name" value="Cu-R_CopD_dom"/>
</dbReference>
<dbReference type="EMBL" id="JARJLM010000124">
    <property type="protein sequence ID" value="MDF3832690.1"/>
    <property type="molecule type" value="Genomic_DNA"/>
</dbReference>
<dbReference type="RefSeq" id="WP_276264238.1">
    <property type="nucleotide sequence ID" value="NZ_JARJLM010000124.1"/>
</dbReference>
<protein>
    <submittedName>
        <fullName evidence="8">CopD family protein</fullName>
    </submittedName>
</protein>
<evidence type="ECO:0000313" key="8">
    <source>
        <dbReference type="EMBL" id="MDF3832690.1"/>
    </source>
</evidence>
<dbReference type="PANTHER" id="PTHR34820">
    <property type="entry name" value="INNER MEMBRANE PROTEIN YEBZ"/>
    <property type="match status" value="1"/>
</dbReference>
<dbReference type="PANTHER" id="PTHR34820:SF4">
    <property type="entry name" value="INNER MEMBRANE PROTEIN YEBZ"/>
    <property type="match status" value="1"/>
</dbReference>
<gene>
    <name evidence="8" type="ORF">P3W85_06980</name>
</gene>
<feature type="transmembrane region" description="Helical" evidence="6">
    <location>
        <begin position="6"/>
        <end position="26"/>
    </location>
</feature>
<evidence type="ECO:0000256" key="1">
    <source>
        <dbReference type="ARBA" id="ARBA00004651"/>
    </source>
</evidence>
<feature type="transmembrane region" description="Helical" evidence="6">
    <location>
        <begin position="178"/>
        <end position="201"/>
    </location>
</feature>
<accession>A0ABT6AJ98</accession>
<feature type="domain" description="Copper resistance protein D" evidence="7">
    <location>
        <begin position="181"/>
        <end position="276"/>
    </location>
</feature>
<comment type="subcellular location">
    <subcellularLocation>
        <location evidence="1">Cell membrane</location>
        <topology evidence="1">Multi-pass membrane protein</topology>
    </subcellularLocation>
</comment>
<sequence>MSWWLSGAISIALSASLGVWLLTPAWPAASAPAWARSCLALLAGAFVAYLPAVSLALTDAPPAELLPAVWLVLLHTHNGAMWLLGAAGLVIAGAASFMRAAAKPGGPGAWPRRATAAGLLLFLIAKAATGHAAEHGMFSASACIHAIHIGAGCAWAGSVAVSWRLLLRWTGTPASWPAVLMLRLSQVAATALTLVVVSGLFNVWRLLDAAAGRFGTYEQLLAAKLILVGCAAALGAWNRWHALPRLLGGDEGVRKPLMRSLCAETTLLALVVLMAARLASTMPSM</sequence>
<organism evidence="8 9">
    <name type="scientific">Cupriavidus basilensis</name>
    <dbReference type="NCBI Taxonomy" id="68895"/>
    <lineage>
        <taxon>Bacteria</taxon>
        <taxon>Pseudomonadati</taxon>
        <taxon>Pseudomonadota</taxon>
        <taxon>Betaproteobacteria</taxon>
        <taxon>Burkholderiales</taxon>
        <taxon>Burkholderiaceae</taxon>
        <taxon>Cupriavidus</taxon>
    </lineage>
</organism>
<keyword evidence="9" id="KW-1185">Reference proteome</keyword>
<evidence type="ECO:0000256" key="2">
    <source>
        <dbReference type="ARBA" id="ARBA00022475"/>
    </source>
</evidence>
<comment type="caution">
    <text evidence="8">The sequence shown here is derived from an EMBL/GenBank/DDBJ whole genome shotgun (WGS) entry which is preliminary data.</text>
</comment>